<sequence>MPVGDMPQRERRTAVTYLVEHAIEMNVMRLYGPATTKRPVKRRDVRSRATDDAKKTAPSKPVKKIPPTQLKKAAKVPKAAPVAGPEPPATSTSTSPPVERWVYPISITGSRLPMRYDPKMTVAEFMQKLEHIHGIPVTSQRYFVGTKEWGIGSEHKTLAEVGLYDGIVFLLANKIAK</sequence>
<dbReference type="AlphaFoldDB" id="A0A0S4JFS4"/>
<gene>
    <name evidence="2" type="ORF">BSAL_17740</name>
</gene>
<feature type="compositionally biased region" description="Low complexity" evidence="1">
    <location>
        <begin position="76"/>
        <end position="96"/>
    </location>
</feature>
<dbReference type="SUPFAM" id="SSF54236">
    <property type="entry name" value="Ubiquitin-like"/>
    <property type="match status" value="1"/>
</dbReference>
<dbReference type="EMBL" id="CYKH01001679">
    <property type="protein sequence ID" value="CUG88879.1"/>
    <property type="molecule type" value="Genomic_DNA"/>
</dbReference>
<dbReference type="Proteomes" id="UP000051952">
    <property type="component" value="Unassembled WGS sequence"/>
</dbReference>
<reference evidence="3" key="1">
    <citation type="submission" date="2015-09" db="EMBL/GenBank/DDBJ databases">
        <authorList>
            <consortium name="Pathogen Informatics"/>
        </authorList>
    </citation>
    <scope>NUCLEOTIDE SEQUENCE [LARGE SCALE GENOMIC DNA]</scope>
    <source>
        <strain evidence="3">Lake Konstanz</strain>
    </source>
</reference>
<keyword evidence="3" id="KW-1185">Reference proteome</keyword>
<accession>A0A0S4JFS4</accession>
<dbReference type="Gene3D" id="3.10.20.90">
    <property type="entry name" value="Phosphatidylinositol 3-kinase Catalytic Subunit, Chain A, domain 1"/>
    <property type="match status" value="1"/>
</dbReference>
<proteinExistence type="predicted"/>
<evidence type="ECO:0000256" key="1">
    <source>
        <dbReference type="SAM" id="MobiDB-lite"/>
    </source>
</evidence>
<feature type="compositionally biased region" description="Basic and acidic residues" evidence="1">
    <location>
        <begin position="46"/>
        <end position="55"/>
    </location>
</feature>
<name>A0A0S4JFS4_BODSA</name>
<dbReference type="InterPro" id="IPR029071">
    <property type="entry name" value="Ubiquitin-like_domsf"/>
</dbReference>
<protein>
    <submittedName>
        <fullName evidence="2">Ubiquitin-like protein, putative</fullName>
    </submittedName>
</protein>
<dbReference type="CDD" id="cd17039">
    <property type="entry name" value="Ubl_ubiquitin_like"/>
    <property type="match status" value="1"/>
</dbReference>
<evidence type="ECO:0000313" key="2">
    <source>
        <dbReference type="EMBL" id="CUG88879.1"/>
    </source>
</evidence>
<evidence type="ECO:0000313" key="3">
    <source>
        <dbReference type="Proteomes" id="UP000051952"/>
    </source>
</evidence>
<dbReference type="VEuPathDB" id="TriTrypDB:BSAL_17740"/>
<organism evidence="2 3">
    <name type="scientific">Bodo saltans</name>
    <name type="common">Flagellated protozoan</name>
    <dbReference type="NCBI Taxonomy" id="75058"/>
    <lineage>
        <taxon>Eukaryota</taxon>
        <taxon>Discoba</taxon>
        <taxon>Euglenozoa</taxon>
        <taxon>Kinetoplastea</taxon>
        <taxon>Metakinetoplastina</taxon>
        <taxon>Eubodonida</taxon>
        <taxon>Bodonidae</taxon>
        <taxon>Bodo</taxon>
    </lineage>
</organism>
<feature type="region of interest" description="Disordered" evidence="1">
    <location>
        <begin position="34"/>
        <end position="96"/>
    </location>
</feature>